<dbReference type="PANTHER" id="PTHR46865:SF2">
    <property type="entry name" value="MONOOXYGENASE"/>
    <property type="match status" value="1"/>
</dbReference>
<organism evidence="5 6">
    <name type="scientific">Parachaetomium inaequale</name>
    <dbReference type="NCBI Taxonomy" id="2588326"/>
    <lineage>
        <taxon>Eukaryota</taxon>
        <taxon>Fungi</taxon>
        <taxon>Dikarya</taxon>
        <taxon>Ascomycota</taxon>
        <taxon>Pezizomycotina</taxon>
        <taxon>Sordariomycetes</taxon>
        <taxon>Sordariomycetidae</taxon>
        <taxon>Sordariales</taxon>
        <taxon>Chaetomiaceae</taxon>
        <taxon>Parachaetomium</taxon>
    </lineage>
</organism>
<evidence type="ECO:0000259" key="4">
    <source>
        <dbReference type="Pfam" id="PF01494"/>
    </source>
</evidence>
<keyword evidence="1" id="KW-0285">Flavoprotein</keyword>
<comment type="caution">
    <text evidence="5">The sequence shown here is derived from an EMBL/GenBank/DDBJ whole genome shotgun (WGS) entry which is preliminary data.</text>
</comment>
<evidence type="ECO:0000256" key="3">
    <source>
        <dbReference type="ARBA" id="ARBA00023002"/>
    </source>
</evidence>
<dbReference type="InterPro" id="IPR051704">
    <property type="entry name" value="FAD_aromatic-hydroxylase"/>
</dbReference>
<dbReference type="SUPFAM" id="SSF51905">
    <property type="entry name" value="FAD/NAD(P)-binding domain"/>
    <property type="match status" value="1"/>
</dbReference>
<dbReference type="Gene3D" id="3.50.50.60">
    <property type="entry name" value="FAD/NAD(P)-binding domain"/>
    <property type="match status" value="1"/>
</dbReference>
<dbReference type="AlphaFoldDB" id="A0AAN6SPZ7"/>
<protein>
    <submittedName>
        <fullName evidence="5">Oxidoreductase</fullName>
    </submittedName>
</protein>
<dbReference type="GO" id="GO:0071949">
    <property type="term" value="F:FAD binding"/>
    <property type="evidence" value="ECO:0007669"/>
    <property type="project" value="InterPro"/>
</dbReference>
<dbReference type="InterPro" id="IPR036188">
    <property type="entry name" value="FAD/NAD-bd_sf"/>
</dbReference>
<proteinExistence type="predicted"/>
<keyword evidence="6" id="KW-1185">Reference proteome</keyword>
<keyword evidence="3" id="KW-0560">Oxidoreductase</keyword>
<feature type="domain" description="FAD-binding" evidence="4">
    <location>
        <begin position="7"/>
        <end position="363"/>
    </location>
</feature>
<gene>
    <name evidence="5" type="ORF">C8A01DRAFT_38198</name>
</gene>
<dbReference type="GO" id="GO:0016491">
    <property type="term" value="F:oxidoreductase activity"/>
    <property type="evidence" value="ECO:0007669"/>
    <property type="project" value="UniProtKB-KW"/>
</dbReference>
<evidence type="ECO:0000256" key="2">
    <source>
        <dbReference type="ARBA" id="ARBA00022827"/>
    </source>
</evidence>
<dbReference type="Pfam" id="PF01494">
    <property type="entry name" value="FAD_binding_3"/>
    <property type="match status" value="1"/>
</dbReference>
<dbReference type="Proteomes" id="UP001303115">
    <property type="component" value="Unassembled WGS sequence"/>
</dbReference>
<dbReference type="InterPro" id="IPR002938">
    <property type="entry name" value="FAD-bd"/>
</dbReference>
<sequence length="430" mass="46730">MSKDQLRVLIVGASIAGPATAYWFAKGGARVTVIERFPQMRTNGQNIDIRTVGVTVMRKMPGMEAAVRAKAVPLSGISFVNTHGRPFATIRATGNPDQQSLVSEFEILRGDLSQILFDMTSRDKNITYIFGEQVASIQQQSVLEDGPVTVTFTNGLLPTQDFDLIVAADGAASRTRALGLACRVREHMNPVNIWAAYFSIPHNLLPSNSKLGQAHNAPGGRFIALGPHSTPDTTQVTMMRTYPRHDTASMLPFREAQKRGDDTLKSFVADQFRGAGWKCDDIITAMMDDAQDFYASEIVQVKTPHLYNGRVVLVGDAGYAAGPTGGGTSLALTGAYVLAGEVCCRHKGDLGGALKGYEAVMRPVVGELQKIPWGLQEVMAPQTGWGLRVRNGVLWVVCCWAGVLGVVQRWFARAFGEREEGGLPEYEWVA</sequence>
<reference evidence="6" key="1">
    <citation type="journal article" date="2023" name="Mol. Phylogenet. Evol.">
        <title>Genome-scale phylogeny and comparative genomics of the fungal order Sordariales.</title>
        <authorList>
            <person name="Hensen N."/>
            <person name="Bonometti L."/>
            <person name="Westerberg I."/>
            <person name="Brannstrom I.O."/>
            <person name="Guillou S."/>
            <person name="Cros-Aarteil S."/>
            <person name="Calhoun S."/>
            <person name="Haridas S."/>
            <person name="Kuo A."/>
            <person name="Mondo S."/>
            <person name="Pangilinan J."/>
            <person name="Riley R."/>
            <person name="LaButti K."/>
            <person name="Andreopoulos B."/>
            <person name="Lipzen A."/>
            <person name="Chen C."/>
            <person name="Yan M."/>
            <person name="Daum C."/>
            <person name="Ng V."/>
            <person name="Clum A."/>
            <person name="Steindorff A."/>
            <person name="Ohm R.A."/>
            <person name="Martin F."/>
            <person name="Silar P."/>
            <person name="Natvig D.O."/>
            <person name="Lalanne C."/>
            <person name="Gautier V."/>
            <person name="Ament-Velasquez S.L."/>
            <person name="Kruys A."/>
            <person name="Hutchinson M.I."/>
            <person name="Powell A.J."/>
            <person name="Barry K."/>
            <person name="Miller A.N."/>
            <person name="Grigoriev I.V."/>
            <person name="Debuchy R."/>
            <person name="Gladieux P."/>
            <person name="Hiltunen Thoren M."/>
            <person name="Johannesson H."/>
        </authorList>
    </citation>
    <scope>NUCLEOTIDE SEQUENCE [LARGE SCALE GENOMIC DNA]</scope>
    <source>
        <strain evidence="6">CBS 284.82</strain>
    </source>
</reference>
<dbReference type="PRINTS" id="PR00420">
    <property type="entry name" value="RNGMNOXGNASE"/>
</dbReference>
<evidence type="ECO:0000313" key="5">
    <source>
        <dbReference type="EMBL" id="KAK4035353.1"/>
    </source>
</evidence>
<dbReference type="PANTHER" id="PTHR46865">
    <property type="entry name" value="OXIDOREDUCTASE-RELATED"/>
    <property type="match status" value="1"/>
</dbReference>
<accession>A0AAN6SPZ7</accession>
<dbReference type="EMBL" id="MU854447">
    <property type="protein sequence ID" value="KAK4035353.1"/>
    <property type="molecule type" value="Genomic_DNA"/>
</dbReference>
<evidence type="ECO:0000256" key="1">
    <source>
        <dbReference type="ARBA" id="ARBA00022630"/>
    </source>
</evidence>
<keyword evidence="2" id="KW-0274">FAD</keyword>
<evidence type="ECO:0000313" key="6">
    <source>
        <dbReference type="Proteomes" id="UP001303115"/>
    </source>
</evidence>
<name>A0AAN6SPZ7_9PEZI</name>